<dbReference type="AlphaFoldDB" id="A0A087R5Z2"/>
<dbReference type="EMBL" id="KL226137">
    <property type="protein sequence ID" value="KFM08896.1"/>
    <property type="molecule type" value="Genomic_DNA"/>
</dbReference>
<feature type="non-terminal residue" evidence="1">
    <location>
        <position position="1"/>
    </location>
</feature>
<proteinExistence type="predicted"/>
<reference evidence="1 2" key="1">
    <citation type="submission" date="2014-04" db="EMBL/GenBank/DDBJ databases">
        <title>Genome evolution of avian class.</title>
        <authorList>
            <person name="Zhang G."/>
            <person name="Li C."/>
        </authorList>
    </citation>
    <scope>NUCLEOTIDE SEQUENCE [LARGE SCALE GENOMIC DNA]</scope>
    <source>
        <strain evidence="1">BGI_AS27</strain>
    </source>
</reference>
<protein>
    <recommendedName>
        <fullName evidence="3">Nidogen G2 beta-barrel domain-containing protein</fullName>
    </recommendedName>
</protein>
<keyword evidence="2" id="KW-1185">Reference proteome</keyword>
<sequence>NGFKLKEGRFRLDIRKKFFTVKVMRHWNRLHREVVDAPSLEVFKARLDEALSNLV</sequence>
<organism evidence="1 2">
    <name type="scientific">Aptenodytes forsteri</name>
    <name type="common">Emperor penguin</name>
    <dbReference type="NCBI Taxonomy" id="9233"/>
    <lineage>
        <taxon>Eukaryota</taxon>
        <taxon>Metazoa</taxon>
        <taxon>Chordata</taxon>
        <taxon>Craniata</taxon>
        <taxon>Vertebrata</taxon>
        <taxon>Euteleostomi</taxon>
        <taxon>Archelosauria</taxon>
        <taxon>Archosauria</taxon>
        <taxon>Dinosauria</taxon>
        <taxon>Saurischia</taxon>
        <taxon>Theropoda</taxon>
        <taxon>Coelurosauria</taxon>
        <taxon>Aves</taxon>
        <taxon>Neognathae</taxon>
        <taxon>Neoaves</taxon>
        <taxon>Aequornithes</taxon>
        <taxon>Sphenisciformes</taxon>
        <taxon>Spheniscidae</taxon>
        <taxon>Aptenodytes</taxon>
    </lineage>
</organism>
<feature type="non-terminal residue" evidence="1">
    <location>
        <position position="55"/>
    </location>
</feature>
<evidence type="ECO:0000313" key="1">
    <source>
        <dbReference type="EMBL" id="KFM08896.1"/>
    </source>
</evidence>
<dbReference type="Proteomes" id="UP000053286">
    <property type="component" value="Unassembled WGS sequence"/>
</dbReference>
<accession>A0A087R5Z2</accession>
<gene>
    <name evidence="1" type="ORF">AS27_05330</name>
</gene>
<name>A0A087R5Z2_APTFO</name>
<evidence type="ECO:0008006" key="3">
    <source>
        <dbReference type="Google" id="ProtNLM"/>
    </source>
</evidence>
<evidence type="ECO:0000313" key="2">
    <source>
        <dbReference type="Proteomes" id="UP000053286"/>
    </source>
</evidence>